<dbReference type="STRING" id="797515.HMPREF9103_02643"/>
<dbReference type="PANTHER" id="PTHR12994:SF17">
    <property type="entry name" value="LD30995P"/>
    <property type="match status" value="1"/>
</dbReference>
<dbReference type="EC" id="3.4.-.-" evidence="6"/>
<evidence type="ECO:0000313" key="8">
    <source>
        <dbReference type="Proteomes" id="UP000004625"/>
    </source>
</evidence>
<gene>
    <name evidence="7" type="ORF">HMPREF9103_02643</name>
</gene>
<dbReference type="NCBIfam" id="NF033678">
    <property type="entry name" value="C69_fam_dipept"/>
    <property type="match status" value="1"/>
</dbReference>
<dbReference type="PATRIC" id="fig|797515.3.peg.2387"/>
<dbReference type="GO" id="GO:0006508">
    <property type="term" value="P:proteolysis"/>
    <property type="evidence" value="ECO:0007669"/>
    <property type="project" value="UniProtKB-KW"/>
</dbReference>
<evidence type="ECO:0000256" key="1">
    <source>
        <dbReference type="ARBA" id="ARBA00001670"/>
    </source>
</evidence>
<dbReference type="Gene3D" id="3.60.60.10">
    <property type="entry name" value="Penicillin V Acylase, Chain A"/>
    <property type="match status" value="1"/>
</dbReference>
<dbReference type="InterPro" id="IPR005322">
    <property type="entry name" value="Peptidase_C69"/>
</dbReference>
<evidence type="ECO:0000256" key="4">
    <source>
        <dbReference type="ARBA" id="ARBA00022801"/>
    </source>
</evidence>
<dbReference type="HOGENOM" id="CLU_014823_4_2_9"/>
<comment type="similarity">
    <text evidence="2 6">Belongs to the peptidase C69 family.</text>
</comment>
<evidence type="ECO:0000256" key="6">
    <source>
        <dbReference type="RuleBase" id="RU364089"/>
    </source>
</evidence>
<keyword evidence="8" id="KW-1185">Reference proteome</keyword>
<evidence type="ECO:0000256" key="3">
    <source>
        <dbReference type="ARBA" id="ARBA00022670"/>
    </source>
</evidence>
<keyword evidence="5 6" id="KW-0224">Dipeptidase</keyword>
<dbReference type="AlphaFoldDB" id="G9ZSC4"/>
<keyword evidence="4 6" id="KW-0378">Hydrolase</keyword>
<dbReference type="GO" id="GO:0070004">
    <property type="term" value="F:cysteine-type exopeptidase activity"/>
    <property type="evidence" value="ECO:0007669"/>
    <property type="project" value="InterPro"/>
</dbReference>
<reference evidence="7 8" key="1">
    <citation type="submission" date="2011-09" db="EMBL/GenBank/DDBJ databases">
        <authorList>
            <person name="Weinstock G."/>
            <person name="Sodergren E."/>
            <person name="Clifton S."/>
            <person name="Fulton L."/>
            <person name="Fulton B."/>
            <person name="Courtney L."/>
            <person name="Fronick C."/>
            <person name="Harrison M."/>
            <person name="Strong C."/>
            <person name="Farmer C."/>
            <person name="Delahaunty K."/>
            <person name="Markovic C."/>
            <person name="Hall O."/>
            <person name="Minx P."/>
            <person name="Tomlinson C."/>
            <person name="Mitreva M."/>
            <person name="Hou S."/>
            <person name="Chen J."/>
            <person name="Wollam A."/>
            <person name="Pepin K.H."/>
            <person name="Johnson M."/>
            <person name="Bhonagiri V."/>
            <person name="Zhang X."/>
            <person name="Suruliraj S."/>
            <person name="Warren W."/>
            <person name="Chinwalla A."/>
            <person name="Mardis E.R."/>
            <person name="Wilson R.K."/>
        </authorList>
    </citation>
    <scope>NUCLEOTIDE SEQUENCE [LARGE SCALE GENOMIC DNA]</scope>
    <source>
        <strain evidence="7 8">F0439</strain>
    </source>
</reference>
<protein>
    <recommendedName>
        <fullName evidence="6">Dipeptidase</fullName>
        <ecNumber evidence="6">3.4.-.-</ecNumber>
    </recommendedName>
</protein>
<evidence type="ECO:0000256" key="2">
    <source>
        <dbReference type="ARBA" id="ARBA00007225"/>
    </source>
</evidence>
<comment type="caution">
    <text evidence="7">The sequence shown here is derived from an EMBL/GenBank/DDBJ whole genome shotgun (WGS) entry which is preliminary data.</text>
</comment>
<evidence type="ECO:0000313" key="7">
    <source>
        <dbReference type="EMBL" id="EHL95904.1"/>
    </source>
</evidence>
<organism evidence="7 8">
    <name type="scientific">Lentilactobacillus parafarraginis F0439</name>
    <dbReference type="NCBI Taxonomy" id="797515"/>
    <lineage>
        <taxon>Bacteria</taxon>
        <taxon>Bacillati</taxon>
        <taxon>Bacillota</taxon>
        <taxon>Bacilli</taxon>
        <taxon>Lactobacillales</taxon>
        <taxon>Lactobacillaceae</taxon>
        <taxon>Lentilactobacillus</taxon>
    </lineage>
</organism>
<evidence type="ECO:0000256" key="5">
    <source>
        <dbReference type="ARBA" id="ARBA00022997"/>
    </source>
</evidence>
<dbReference type="MEROPS" id="C69.001"/>
<sequence length="497" mass="55534">MANAVRVTDAFDVKLSCKFKEARIMVQTNHSYCTTILVGKNASYDGSTIIARNEDAGTAVNPKKFVVVQPEDQPQTYHAKLSGFNNQLPDNPQRYTAVPDATDDQGIWGEAGVNAQNVAMSATETITTNPRILGADPLVKNGFGEEDLLTITLPYIDSARSGVKRVGELLEKYGTYESNGIIFSDVNEIWYMETAGGHHWVAERIPDDAYVIAPNQTGIQEVDFNDPAHFMYSKDLKAFVSAHHLNLGNGFNFRNIFGSNTQLDRHYNTPRAWFGQRYFNPDSVEDKSPMSNDLPFIAHANRKMTIEDLKYVLSSHYQDTPYDPFTPGTDSEKMPFRPIGFNRNQELSIIQLRPNVPSEYSAIQWLAFASNVANTLTPFYANVDVAPDSYRNTTKLVDSQNAYWVNRLISLISADHFHTVMDDVEAYQQRMMGYAHQRIIETDAAANGLTGQQLSAKLQAANDETSDHIIDATRQLLTTILTKASNGARGSFTRGHY</sequence>
<keyword evidence="3 6" id="KW-0645">Protease</keyword>
<dbReference type="GO" id="GO:0016805">
    <property type="term" value="F:dipeptidase activity"/>
    <property type="evidence" value="ECO:0007669"/>
    <property type="project" value="UniProtKB-KW"/>
</dbReference>
<accession>G9ZSC4</accession>
<proteinExistence type="inferred from homology"/>
<dbReference type="Proteomes" id="UP000004625">
    <property type="component" value="Unassembled WGS sequence"/>
</dbReference>
<comment type="catalytic activity">
    <reaction evidence="1">
        <text>an L-aminoacyl-L-amino acid + H2O = 2 an L-alpha-amino acid</text>
        <dbReference type="Rhea" id="RHEA:48940"/>
        <dbReference type="ChEBI" id="CHEBI:15377"/>
        <dbReference type="ChEBI" id="CHEBI:59869"/>
        <dbReference type="ChEBI" id="CHEBI:77460"/>
        <dbReference type="EC" id="3.4.13.19"/>
    </reaction>
</comment>
<dbReference type="InterPro" id="IPR047804">
    <property type="entry name" value="C69_dipept_A-like"/>
</dbReference>
<dbReference type="EMBL" id="AGEY01000195">
    <property type="protein sequence ID" value="EHL95904.1"/>
    <property type="molecule type" value="Genomic_DNA"/>
</dbReference>
<dbReference type="eggNOG" id="COG4690">
    <property type="taxonomic scope" value="Bacteria"/>
</dbReference>
<dbReference type="Pfam" id="PF03577">
    <property type="entry name" value="Peptidase_C69"/>
    <property type="match status" value="1"/>
</dbReference>
<name>G9ZSC4_9LACO</name>
<dbReference type="PANTHER" id="PTHR12994">
    <property type="entry name" value="SECERNIN"/>
    <property type="match status" value="1"/>
</dbReference>